<keyword evidence="2" id="KW-1185">Reference proteome</keyword>
<reference evidence="1 2" key="1">
    <citation type="submission" date="2021-06" db="EMBL/GenBank/DDBJ databases">
        <authorList>
            <person name="Kallberg Y."/>
            <person name="Tangrot J."/>
            <person name="Rosling A."/>
        </authorList>
    </citation>
    <scope>NUCLEOTIDE SEQUENCE [LARGE SCALE GENOMIC DNA]</scope>
    <source>
        <strain evidence="1 2">120-4 pot B 10/14</strain>
    </source>
</reference>
<dbReference type="Proteomes" id="UP000789901">
    <property type="component" value="Unassembled WGS sequence"/>
</dbReference>
<feature type="non-terminal residue" evidence="1">
    <location>
        <position position="1"/>
    </location>
</feature>
<accession>A0ABN7XDI1</accession>
<evidence type="ECO:0000313" key="1">
    <source>
        <dbReference type="EMBL" id="CAG8852268.1"/>
    </source>
</evidence>
<dbReference type="EMBL" id="CAJVQB010110682">
    <property type="protein sequence ID" value="CAG8852268.1"/>
    <property type="molecule type" value="Genomic_DNA"/>
</dbReference>
<evidence type="ECO:0000313" key="2">
    <source>
        <dbReference type="Proteomes" id="UP000789901"/>
    </source>
</evidence>
<comment type="caution">
    <text evidence="1">The sequence shown here is derived from an EMBL/GenBank/DDBJ whole genome shotgun (WGS) entry which is preliminary data.</text>
</comment>
<proteinExistence type="predicted"/>
<feature type="non-terminal residue" evidence="1">
    <location>
        <position position="60"/>
    </location>
</feature>
<name>A0ABN7XDI1_GIGMA</name>
<organism evidence="1 2">
    <name type="scientific">Gigaspora margarita</name>
    <dbReference type="NCBI Taxonomy" id="4874"/>
    <lineage>
        <taxon>Eukaryota</taxon>
        <taxon>Fungi</taxon>
        <taxon>Fungi incertae sedis</taxon>
        <taxon>Mucoromycota</taxon>
        <taxon>Glomeromycotina</taxon>
        <taxon>Glomeromycetes</taxon>
        <taxon>Diversisporales</taxon>
        <taxon>Gigasporaceae</taxon>
        <taxon>Gigaspora</taxon>
    </lineage>
</organism>
<gene>
    <name evidence="1" type="ORF">GMARGA_LOCUS41145</name>
</gene>
<protein>
    <submittedName>
        <fullName evidence="1">7736_t:CDS:1</fullName>
    </submittedName>
</protein>
<sequence>NNEHQEHTCDLSEHNAIVMMKVDNELILRCGCPSISKKSLMNNKCDGDVRLGDQFEEAII</sequence>